<evidence type="ECO:0000256" key="1">
    <source>
        <dbReference type="SAM" id="MobiDB-lite"/>
    </source>
</evidence>
<dbReference type="InterPro" id="IPR013968">
    <property type="entry name" value="PKS_KR"/>
</dbReference>
<protein>
    <recommendedName>
        <fullName evidence="2">Ketoreductase (KR) domain-containing protein</fullName>
    </recommendedName>
</protein>
<dbReference type="EMBL" id="MWQN01000004">
    <property type="protein sequence ID" value="OPC77585.1"/>
    <property type="molecule type" value="Genomic_DNA"/>
</dbReference>
<evidence type="ECO:0000313" key="3">
    <source>
        <dbReference type="EMBL" id="OPC77585.1"/>
    </source>
</evidence>
<sequence>MCPPRSARGRPERVGRRSRTRPGPVPTPVSGAVRRGRRRSRHVACIGLTAGRSGPYDRPMTTILIIGVGDMGERVADGLAAGGPGRRLVLAGRSTEGDAVAATVASSRDCLVEAVRLDASRSEEVAGLIDKLRPDLIVHCASLRSPWALAGRTDPAAEAVVAAGLGLRLPYQLPLILSVMRATRAAGYTGPVANLSFPDVTGPVLARLGLAPTVGLGNAAMVHLRVRAALRAANPDRPLPLIRVLAHHAQVIGVMAARRPADPDLACRVHLGEDGLRDDALAYQAPPLAPGLRHNAVTGAAVLPVLEALLPGARALRHSTAAPAGRPGGYPVRIVDGVVSLDLPPGLAEADAIAFNERLAAGDGIDRIDADGTVRLTAAAHRAVAGIAPDLAEPIAVDEIPARAARLDAVLAGA</sequence>
<comment type="caution">
    <text evidence="3">The sequence shown here is derived from an EMBL/GenBank/DDBJ whole genome shotgun (WGS) entry which is preliminary data.</text>
</comment>
<name>A0A1T3NLN5_9ACTN</name>
<dbReference type="Gene3D" id="3.40.50.720">
    <property type="entry name" value="NAD(P)-binding Rossmann-like Domain"/>
    <property type="match status" value="1"/>
</dbReference>
<proteinExistence type="predicted"/>
<evidence type="ECO:0000313" key="4">
    <source>
        <dbReference type="Proteomes" id="UP000190037"/>
    </source>
</evidence>
<dbReference type="InterPro" id="IPR036291">
    <property type="entry name" value="NAD(P)-bd_dom_sf"/>
</dbReference>
<dbReference type="SUPFAM" id="SSF51735">
    <property type="entry name" value="NAD(P)-binding Rossmann-fold domains"/>
    <property type="match status" value="1"/>
</dbReference>
<evidence type="ECO:0000259" key="2">
    <source>
        <dbReference type="Pfam" id="PF08659"/>
    </source>
</evidence>
<feature type="region of interest" description="Disordered" evidence="1">
    <location>
        <begin position="1"/>
        <end position="37"/>
    </location>
</feature>
<dbReference type="Proteomes" id="UP000190037">
    <property type="component" value="Unassembled WGS sequence"/>
</dbReference>
<dbReference type="AlphaFoldDB" id="A0A1T3NLN5"/>
<reference evidence="3 4" key="1">
    <citation type="submission" date="2017-03" db="EMBL/GenBank/DDBJ databases">
        <title>Draft genome sequence of Streptomyces scabrisporus NF3, endophyte isolated from Amphipterygium adstringens.</title>
        <authorList>
            <person name="Vazquez M."/>
            <person name="Ceapa C.D."/>
            <person name="Rodriguez Luna D."/>
            <person name="Sanchez Esquivel S."/>
        </authorList>
    </citation>
    <scope>NUCLEOTIDE SEQUENCE [LARGE SCALE GENOMIC DNA]</scope>
    <source>
        <strain evidence="3 4">NF3</strain>
    </source>
</reference>
<feature type="domain" description="Ketoreductase (KR)" evidence="2">
    <location>
        <begin position="62"/>
        <end position="162"/>
    </location>
</feature>
<organism evidence="3 4">
    <name type="scientific">Embleya scabrispora</name>
    <dbReference type="NCBI Taxonomy" id="159449"/>
    <lineage>
        <taxon>Bacteria</taxon>
        <taxon>Bacillati</taxon>
        <taxon>Actinomycetota</taxon>
        <taxon>Actinomycetes</taxon>
        <taxon>Kitasatosporales</taxon>
        <taxon>Streptomycetaceae</taxon>
        <taxon>Embleya</taxon>
    </lineage>
</organism>
<gene>
    <name evidence="3" type="ORF">B4N89_44670</name>
</gene>
<accession>A0A1T3NLN5</accession>
<dbReference type="STRING" id="159449.B4N89_44670"/>
<dbReference type="Pfam" id="PF08659">
    <property type="entry name" value="KR"/>
    <property type="match status" value="1"/>
</dbReference>
<keyword evidence="4" id="KW-1185">Reference proteome</keyword>